<dbReference type="GO" id="GO:0045892">
    <property type="term" value="P:negative regulation of DNA-templated transcription"/>
    <property type="evidence" value="ECO:0007669"/>
    <property type="project" value="InterPro"/>
</dbReference>
<dbReference type="NCBIfam" id="TIGR02337">
    <property type="entry name" value="HpaR"/>
    <property type="match status" value="1"/>
</dbReference>
<dbReference type="PROSITE" id="PS50995">
    <property type="entry name" value="HTH_MARR_2"/>
    <property type="match status" value="1"/>
</dbReference>
<dbReference type="Pfam" id="PF12802">
    <property type="entry name" value="MarR_2"/>
    <property type="match status" value="1"/>
</dbReference>
<dbReference type="InterPro" id="IPR036388">
    <property type="entry name" value="WH-like_DNA-bd_sf"/>
</dbReference>
<dbReference type="InterPro" id="IPR012712">
    <property type="entry name" value="HpaR/FarR"/>
</dbReference>
<dbReference type="InterPro" id="IPR000835">
    <property type="entry name" value="HTH_MarR-typ"/>
</dbReference>
<dbReference type="InterPro" id="IPR039422">
    <property type="entry name" value="MarR/SlyA-like"/>
</dbReference>
<evidence type="ECO:0000313" key="2">
    <source>
        <dbReference type="EMBL" id="NWF47022.1"/>
    </source>
</evidence>
<accession>A0A7Y8KYV1</accession>
<dbReference type="SMART" id="SM00347">
    <property type="entry name" value="HTH_MARR"/>
    <property type="match status" value="1"/>
</dbReference>
<reference evidence="2 3" key="1">
    <citation type="submission" date="2019-09" db="EMBL/GenBank/DDBJ databases">
        <title>Hydrogenophaga aromatica sp. nov., isolated from a para-xylene-degrading enrichment culture.</title>
        <authorList>
            <person name="Tancsics A."/>
            <person name="Banerjee S."/>
        </authorList>
    </citation>
    <scope>NUCLEOTIDE SEQUENCE [LARGE SCALE GENOMIC DNA]</scope>
    <source>
        <strain evidence="2 3">D2P1</strain>
    </source>
</reference>
<dbReference type="PANTHER" id="PTHR33164:SF13">
    <property type="entry name" value="4-HYDROXYPHENYLACETATE CATABOLISM PROTEIN"/>
    <property type="match status" value="1"/>
</dbReference>
<gene>
    <name evidence="2" type="primary">hpaR</name>
    <name evidence="2" type="ORF">F3K02_17435</name>
</gene>
<dbReference type="RefSeq" id="WP_177136927.1">
    <property type="nucleotide sequence ID" value="NZ_VYGV01000016.1"/>
</dbReference>
<dbReference type="InterPro" id="IPR036390">
    <property type="entry name" value="WH_DNA-bd_sf"/>
</dbReference>
<keyword evidence="3" id="KW-1185">Reference proteome</keyword>
<dbReference type="PANTHER" id="PTHR33164">
    <property type="entry name" value="TRANSCRIPTIONAL REGULATOR, MARR FAMILY"/>
    <property type="match status" value="1"/>
</dbReference>
<dbReference type="GO" id="GO:0006950">
    <property type="term" value="P:response to stress"/>
    <property type="evidence" value="ECO:0007669"/>
    <property type="project" value="TreeGrafter"/>
</dbReference>
<dbReference type="EMBL" id="VYGV01000016">
    <property type="protein sequence ID" value="NWF47022.1"/>
    <property type="molecule type" value="Genomic_DNA"/>
</dbReference>
<evidence type="ECO:0000313" key="3">
    <source>
        <dbReference type="Proteomes" id="UP000545507"/>
    </source>
</evidence>
<evidence type="ECO:0000259" key="1">
    <source>
        <dbReference type="PROSITE" id="PS50995"/>
    </source>
</evidence>
<comment type="caution">
    <text evidence="2">The sequence shown here is derived from an EMBL/GenBank/DDBJ whole genome shotgun (WGS) entry which is preliminary data.</text>
</comment>
<dbReference type="GO" id="GO:0003677">
    <property type="term" value="F:DNA binding"/>
    <property type="evidence" value="ECO:0007669"/>
    <property type="project" value="InterPro"/>
</dbReference>
<dbReference type="GO" id="GO:0003700">
    <property type="term" value="F:DNA-binding transcription factor activity"/>
    <property type="evidence" value="ECO:0007669"/>
    <property type="project" value="InterPro"/>
</dbReference>
<dbReference type="SUPFAM" id="SSF46785">
    <property type="entry name" value="Winged helix' DNA-binding domain"/>
    <property type="match status" value="1"/>
</dbReference>
<feature type="domain" description="HTH marR-type" evidence="1">
    <location>
        <begin position="9"/>
        <end position="145"/>
    </location>
</feature>
<dbReference type="Gene3D" id="1.10.10.10">
    <property type="entry name" value="Winged helix-like DNA-binding domain superfamily/Winged helix DNA-binding domain"/>
    <property type="match status" value="1"/>
</dbReference>
<name>A0A7Y8KYV1_9BURK</name>
<sequence length="165" mass="18197">MSTETPFVHRNLPRLLLEAREAVMQHTRPSLREHGLSDQQWRVLRVLGEHAADPAGVETGRVAREALLLGPSLTGVLTRMERDGLISRARCPQDARRTVVRATRAGLKLVATLSQTIEAHYAWMEERLGKARLAQLYTLLDSVIALEVPDADEGGGAGWTEEDAA</sequence>
<dbReference type="Proteomes" id="UP000545507">
    <property type="component" value="Unassembled WGS sequence"/>
</dbReference>
<proteinExistence type="predicted"/>
<dbReference type="AlphaFoldDB" id="A0A7Y8KYV1"/>
<organism evidence="2 3">
    <name type="scientific">Hydrogenophaga aromaticivorans</name>
    <dbReference type="NCBI Taxonomy" id="2610898"/>
    <lineage>
        <taxon>Bacteria</taxon>
        <taxon>Pseudomonadati</taxon>
        <taxon>Pseudomonadota</taxon>
        <taxon>Betaproteobacteria</taxon>
        <taxon>Burkholderiales</taxon>
        <taxon>Comamonadaceae</taxon>
        <taxon>Hydrogenophaga</taxon>
    </lineage>
</organism>
<protein>
    <submittedName>
        <fullName evidence="2">Homoprotocatechuate degradation operon regulator HpaR</fullName>
    </submittedName>
</protein>